<reference evidence="9" key="3">
    <citation type="submission" date="2018-11" db="EMBL/GenBank/DDBJ databases">
        <authorList>
            <person name="Huo Y."/>
        </authorList>
    </citation>
    <scope>NUCLEOTIDE SEQUENCE</scope>
    <source>
        <strain evidence="9">CCBAU 23252</strain>
    </source>
</reference>
<dbReference type="PANTHER" id="PTHR43875">
    <property type="entry name" value="MALTODEXTRIN IMPORT ATP-BINDING PROTEIN MSMX"/>
    <property type="match status" value="1"/>
</dbReference>
<evidence type="ECO:0000256" key="2">
    <source>
        <dbReference type="ARBA" id="ARBA00005417"/>
    </source>
</evidence>
<evidence type="ECO:0000313" key="9">
    <source>
        <dbReference type="EMBL" id="RUL96082.1"/>
    </source>
</evidence>
<comment type="caution">
    <text evidence="9">The sequence shown here is derived from an EMBL/GenBank/DDBJ whole genome shotgun (WGS) entry which is preliminary data.</text>
</comment>
<dbReference type="SUPFAM" id="SSF52540">
    <property type="entry name" value="P-loop containing nucleoside triphosphate hydrolases"/>
    <property type="match status" value="1"/>
</dbReference>
<evidence type="ECO:0000256" key="3">
    <source>
        <dbReference type="ARBA" id="ARBA00022448"/>
    </source>
</evidence>
<keyword evidence="5" id="KW-0547">Nucleotide-binding</keyword>
<name>A0A3S0X9K2_9HYPH</name>
<dbReference type="Proteomes" id="UP000273611">
    <property type="component" value="Unassembled WGS sequence"/>
</dbReference>
<dbReference type="GO" id="GO:0016887">
    <property type="term" value="F:ATP hydrolysis activity"/>
    <property type="evidence" value="ECO:0007669"/>
    <property type="project" value="InterPro"/>
</dbReference>
<dbReference type="EMBL" id="NWSL01000018">
    <property type="protein sequence ID" value="PDS49461.1"/>
    <property type="molecule type" value="Genomic_DNA"/>
</dbReference>
<dbReference type="InterPro" id="IPR015855">
    <property type="entry name" value="ABC_transpr_MalK-like"/>
</dbReference>
<evidence type="ECO:0000313" key="11">
    <source>
        <dbReference type="Proteomes" id="UP000273611"/>
    </source>
</evidence>
<dbReference type="InterPro" id="IPR017871">
    <property type="entry name" value="ABC_transporter-like_CS"/>
</dbReference>
<comment type="subcellular location">
    <subcellularLocation>
        <location evidence="1">Cell inner membrane</location>
        <topology evidence="1">Peripheral membrane protein</topology>
    </subcellularLocation>
</comment>
<evidence type="ECO:0000313" key="10">
    <source>
        <dbReference type="Proteomes" id="UP000219972"/>
    </source>
</evidence>
<dbReference type="AlphaFoldDB" id="A0A3S0X9K2"/>
<dbReference type="Pfam" id="PF00005">
    <property type="entry name" value="ABC_tran"/>
    <property type="match status" value="1"/>
</dbReference>
<dbReference type="InterPro" id="IPR003593">
    <property type="entry name" value="AAA+_ATPase"/>
</dbReference>
<dbReference type="InterPro" id="IPR027417">
    <property type="entry name" value="P-loop_NTPase"/>
</dbReference>
<keyword evidence="3" id="KW-0813">Transport</keyword>
<dbReference type="FunFam" id="3.40.50.300:FF:000042">
    <property type="entry name" value="Maltose/maltodextrin ABC transporter, ATP-binding protein"/>
    <property type="match status" value="1"/>
</dbReference>
<gene>
    <name evidence="9" type="primary">ugpC</name>
    <name evidence="8" type="ORF">CO662_24265</name>
    <name evidence="9" type="ORF">EEQ99_31960</name>
</gene>
<evidence type="ECO:0000256" key="1">
    <source>
        <dbReference type="ARBA" id="ARBA00004417"/>
    </source>
</evidence>
<dbReference type="GO" id="GO:0055052">
    <property type="term" value="C:ATP-binding cassette (ABC) transporter complex, substrate-binding subunit-containing"/>
    <property type="evidence" value="ECO:0007669"/>
    <property type="project" value="TreeGrafter"/>
</dbReference>
<evidence type="ECO:0000259" key="7">
    <source>
        <dbReference type="PROSITE" id="PS50893"/>
    </source>
</evidence>
<dbReference type="GeneID" id="75220063"/>
<evidence type="ECO:0000256" key="4">
    <source>
        <dbReference type="ARBA" id="ARBA00022519"/>
    </source>
</evidence>
<protein>
    <submittedName>
        <fullName evidence="8 9">ABC transporter ATP-binding protein</fullName>
    </submittedName>
</protein>
<keyword evidence="6 9" id="KW-0067">ATP-binding</keyword>
<dbReference type="SMART" id="SM00382">
    <property type="entry name" value="AAA"/>
    <property type="match status" value="1"/>
</dbReference>
<dbReference type="InterPro" id="IPR040582">
    <property type="entry name" value="OB_MalK-like"/>
</dbReference>
<proteinExistence type="inferred from homology"/>
<dbReference type="Gene3D" id="2.40.50.140">
    <property type="entry name" value="Nucleic acid-binding proteins"/>
    <property type="match status" value="1"/>
</dbReference>
<evidence type="ECO:0000256" key="5">
    <source>
        <dbReference type="ARBA" id="ARBA00022741"/>
    </source>
</evidence>
<accession>A0A3S0X9K2</accession>
<keyword evidence="10" id="KW-1185">Reference proteome</keyword>
<organism evidence="9 11">
    <name type="scientific">Rhizobium anhuiense</name>
    <dbReference type="NCBI Taxonomy" id="1184720"/>
    <lineage>
        <taxon>Bacteria</taxon>
        <taxon>Pseudomonadati</taxon>
        <taxon>Pseudomonadota</taxon>
        <taxon>Alphaproteobacteria</taxon>
        <taxon>Hyphomicrobiales</taxon>
        <taxon>Rhizobiaceae</taxon>
        <taxon>Rhizobium/Agrobacterium group</taxon>
        <taxon>Rhizobium</taxon>
    </lineage>
</organism>
<dbReference type="Gene3D" id="2.40.50.100">
    <property type="match status" value="1"/>
</dbReference>
<dbReference type="Gene3D" id="3.40.50.300">
    <property type="entry name" value="P-loop containing nucleotide triphosphate hydrolases"/>
    <property type="match status" value="1"/>
</dbReference>
<reference evidence="9 11" key="1">
    <citation type="journal article" date="2015" name="Int. J. Syst. Evol. Microbiol.">
        <title>Rhizobium anhuiense sp. nov., isolated from effective nodules of Vicia faba and Pisum sativum.</title>
        <authorList>
            <person name="Zhang Y.J."/>
            <person name="Zheng W.T."/>
            <person name="Everall I."/>
            <person name="Young J.P."/>
            <person name="Zhang X.X."/>
            <person name="Tian C.F."/>
            <person name="Sui X.H."/>
            <person name="Wang E.T."/>
            <person name="Chen W.X."/>
        </authorList>
    </citation>
    <scope>NUCLEOTIDE SEQUENCE [LARGE SCALE GENOMIC DNA]</scope>
    <source>
        <strain evidence="9 11">CCBAU 23252</strain>
    </source>
</reference>
<dbReference type="InterPro" id="IPR047641">
    <property type="entry name" value="ABC_transpr_MalK/UgpC-like"/>
</dbReference>
<dbReference type="GO" id="GO:0005524">
    <property type="term" value="F:ATP binding"/>
    <property type="evidence" value="ECO:0007669"/>
    <property type="project" value="UniProtKB-KW"/>
</dbReference>
<dbReference type="PROSITE" id="PS50893">
    <property type="entry name" value="ABC_TRANSPORTER_2"/>
    <property type="match status" value="1"/>
</dbReference>
<dbReference type="GO" id="GO:0008643">
    <property type="term" value="P:carbohydrate transport"/>
    <property type="evidence" value="ECO:0007669"/>
    <property type="project" value="InterPro"/>
</dbReference>
<dbReference type="SUPFAM" id="SSF50331">
    <property type="entry name" value="MOP-like"/>
    <property type="match status" value="1"/>
</dbReference>
<reference evidence="8 10" key="2">
    <citation type="submission" date="2017-09" db="EMBL/GenBank/DDBJ databases">
        <title>Comparative genomics of rhizobia isolated from Phaseolus vulgaris in China.</title>
        <authorList>
            <person name="Tong W."/>
        </authorList>
    </citation>
    <scope>NUCLEOTIDE SEQUENCE [LARGE SCALE GENOMIC DNA]</scope>
    <source>
        <strain evidence="8 10">Y27</strain>
    </source>
</reference>
<dbReference type="GO" id="GO:0140359">
    <property type="term" value="F:ABC-type transporter activity"/>
    <property type="evidence" value="ECO:0007669"/>
    <property type="project" value="InterPro"/>
</dbReference>
<dbReference type="PROSITE" id="PS00211">
    <property type="entry name" value="ABC_TRANSPORTER_1"/>
    <property type="match status" value="1"/>
</dbReference>
<evidence type="ECO:0000256" key="6">
    <source>
        <dbReference type="ARBA" id="ARBA00022840"/>
    </source>
</evidence>
<keyword evidence="4" id="KW-0472">Membrane</keyword>
<dbReference type="InterPro" id="IPR008995">
    <property type="entry name" value="Mo/tungstate-bd_C_term_dom"/>
</dbReference>
<sequence length="355" mass="38466">MTGVQLRNLGIRYGQVEVLKGIDLDIPPSEFIVLLGPSGCGKSTLLNAIAGLQDVAEGQILIGSHDMTNVEPKNRGIAMVFQSYALYPRMSVRGNLSFGLKVAGTAKPEIEKRVANAARMLQIEPLLDRKPSELSGGQRQRVAIGRAVVRDAGVFLFDEPLSNLDAQLRSDLRVEIKRLHQRLKSTMIYVTHDQIEAMTLADRIVVMKDRIIQQQGTPDEIYNKPANTFVARFVGSPAMNFLDAAVEGGDVIIDGKAVRITSALQAPLANGRKVIVGIRPEDVVLHAEEAASGVAVEVDVVEPMGAEKLVWCKRGSIGICAKTSASVSIKPGDKAWLGLSEDRLHIFDADSGKRV</sequence>
<dbReference type="EMBL" id="RIBW01000025">
    <property type="protein sequence ID" value="RUL96082.1"/>
    <property type="molecule type" value="Genomic_DNA"/>
</dbReference>
<dbReference type="Proteomes" id="UP000219972">
    <property type="component" value="Unassembled WGS sequence"/>
</dbReference>
<keyword evidence="4" id="KW-0997">Cell inner membrane</keyword>
<dbReference type="InterPro" id="IPR012340">
    <property type="entry name" value="NA-bd_OB-fold"/>
</dbReference>
<evidence type="ECO:0000313" key="8">
    <source>
        <dbReference type="EMBL" id="PDS49461.1"/>
    </source>
</evidence>
<comment type="similarity">
    <text evidence="2">Belongs to the ABC transporter superfamily.</text>
</comment>
<dbReference type="NCBIfam" id="NF008653">
    <property type="entry name" value="PRK11650.1"/>
    <property type="match status" value="1"/>
</dbReference>
<dbReference type="PANTHER" id="PTHR43875:SF14">
    <property type="entry name" value="ABC TRANSPORTER ATP-BINDING PROTEIN"/>
    <property type="match status" value="1"/>
</dbReference>
<dbReference type="CDD" id="cd03301">
    <property type="entry name" value="ABC_MalK_N"/>
    <property type="match status" value="1"/>
</dbReference>
<dbReference type="InterPro" id="IPR003439">
    <property type="entry name" value="ABC_transporter-like_ATP-bd"/>
</dbReference>
<keyword evidence="4" id="KW-1003">Cell membrane</keyword>
<feature type="domain" description="ABC transporter" evidence="7">
    <location>
        <begin position="4"/>
        <end position="234"/>
    </location>
</feature>
<dbReference type="RefSeq" id="WP_063475619.1">
    <property type="nucleotide sequence ID" value="NZ_BMFI01000022.1"/>
</dbReference>
<dbReference type="Pfam" id="PF17912">
    <property type="entry name" value="OB_MalK"/>
    <property type="match status" value="1"/>
</dbReference>